<dbReference type="Proteomes" id="UP000324800">
    <property type="component" value="Unassembled WGS sequence"/>
</dbReference>
<keyword evidence="2" id="KW-0472">Membrane</keyword>
<accession>A0A5J4X5D5</accession>
<name>A0A5J4X5D5_9EUKA</name>
<feature type="region of interest" description="Disordered" evidence="1">
    <location>
        <begin position="91"/>
        <end position="121"/>
    </location>
</feature>
<comment type="caution">
    <text evidence="3">The sequence shown here is derived from an EMBL/GenBank/DDBJ whole genome shotgun (WGS) entry which is preliminary data.</text>
</comment>
<keyword evidence="2" id="KW-0812">Transmembrane</keyword>
<protein>
    <submittedName>
        <fullName evidence="3">Uncharacterized protein</fullName>
    </submittedName>
</protein>
<dbReference type="AlphaFoldDB" id="A0A5J4X5D5"/>
<sequence length="121" mass="13808">MSTETEQPETPATQPVEPEVYSVASKLNGEVSIHVIILLCMSVLFISIWFWYINNLKKSGILDQMYQDHAIAEQKAKEAQEKARADAIKAALDIKDDEHNDNEEHQQNNEDENIADTEKHE</sequence>
<evidence type="ECO:0000313" key="3">
    <source>
        <dbReference type="EMBL" id="KAA6402032.1"/>
    </source>
</evidence>
<feature type="transmembrane region" description="Helical" evidence="2">
    <location>
        <begin position="31"/>
        <end position="52"/>
    </location>
</feature>
<evidence type="ECO:0000256" key="1">
    <source>
        <dbReference type="SAM" id="MobiDB-lite"/>
    </source>
</evidence>
<feature type="compositionally biased region" description="Basic and acidic residues" evidence="1">
    <location>
        <begin position="91"/>
        <end position="108"/>
    </location>
</feature>
<gene>
    <name evidence="3" type="ORF">EZS28_002444</name>
</gene>
<keyword evidence="2" id="KW-1133">Transmembrane helix</keyword>
<reference evidence="3 4" key="1">
    <citation type="submission" date="2019-03" db="EMBL/GenBank/DDBJ databases">
        <title>Single cell metagenomics reveals metabolic interactions within the superorganism composed of flagellate Streblomastix strix and complex community of Bacteroidetes bacteria on its surface.</title>
        <authorList>
            <person name="Treitli S.C."/>
            <person name="Kolisko M."/>
            <person name="Husnik F."/>
            <person name="Keeling P."/>
            <person name="Hampl V."/>
        </authorList>
    </citation>
    <scope>NUCLEOTIDE SEQUENCE [LARGE SCALE GENOMIC DNA]</scope>
    <source>
        <strain evidence="3">ST1C</strain>
    </source>
</reference>
<evidence type="ECO:0000256" key="2">
    <source>
        <dbReference type="SAM" id="Phobius"/>
    </source>
</evidence>
<organism evidence="3 4">
    <name type="scientific">Streblomastix strix</name>
    <dbReference type="NCBI Taxonomy" id="222440"/>
    <lineage>
        <taxon>Eukaryota</taxon>
        <taxon>Metamonada</taxon>
        <taxon>Preaxostyla</taxon>
        <taxon>Oxymonadida</taxon>
        <taxon>Streblomastigidae</taxon>
        <taxon>Streblomastix</taxon>
    </lineage>
</organism>
<dbReference type="EMBL" id="SNRW01000295">
    <property type="protein sequence ID" value="KAA6402032.1"/>
    <property type="molecule type" value="Genomic_DNA"/>
</dbReference>
<evidence type="ECO:0000313" key="4">
    <source>
        <dbReference type="Proteomes" id="UP000324800"/>
    </source>
</evidence>
<proteinExistence type="predicted"/>